<evidence type="ECO:0000313" key="2">
    <source>
        <dbReference type="Proteomes" id="UP000515152"/>
    </source>
</evidence>
<feature type="region of interest" description="Disordered" evidence="1">
    <location>
        <begin position="249"/>
        <end position="268"/>
    </location>
</feature>
<feature type="compositionally biased region" description="Polar residues" evidence="1">
    <location>
        <begin position="183"/>
        <end position="201"/>
    </location>
</feature>
<feature type="region of interest" description="Disordered" evidence="1">
    <location>
        <begin position="43"/>
        <end position="138"/>
    </location>
</feature>
<dbReference type="GeneID" id="122133714"/>
<feature type="region of interest" description="Disordered" evidence="1">
    <location>
        <begin position="176"/>
        <end position="209"/>
    </location>
</feature>
<sequence length="289" mass="31138">MPFFNQMADFRLLENIFSHLLFLGLLTLCLSISQHSFNKGQRLYNEPESTPLSQTDSGQGSPAGNPSDPRTLPEGGTPPVTKSLHIDLKTSSASKEGPAQVDGSTSETSRERSPRSVGSREQAGESQGDPTSRERLSVSVTTNPLSALAEQTTVGMYHLTGTSITRSPFSLRVHHHGTKPTDAYSTRSTVPGTTQSATTPEGSGFGDDPGWIDGPGKNFVSSEMPKGFASHSDNIEFYDDLDSSRFLLSPGSGPNIAPRVELPPEDTLLGEDPEFLPLLFQENSRPAKY</sequence>
<proteinExistence type="predicted"/>
<feature type="compositionally biased region" description="Polar residues" evidence="1">
    <location>
        <begin position="47"/>
        <end position="64"/>
    </location>
</feature>
<dbReference type="AlphaFoldDB" id="A0A8M1KV14"/>
<reference evidence="3" key="1">
    <citation type="submission" date="2025-08" db="UniProtKB">
        <authorList>
            <consortium name="RefSeq"/>
        </authorList>
    </citation>
    <scope>IDENTIFICATION</scope>
</reference>
<dbReference type="Proteomes" id="UP000515152">
    <property type="component" value="Chromosome 18"/>
</dbReference>
<dbReference type="RefSeq" id="XP_042566318.1">
    <property type="nucleotide sequence ID" value="XM_042710384.1"/>
</dbReference>
<keyword evidence="2" id="KW-1185">Reference proteome</keyword>
<name>A0A8M1KV14_CLUHA</name>
<protein>
    <submittedName>
        <fullName evidence="3">Uncharacterized protein LOC122133714</fullName>
    </submittedName>
</protein>
<evidence type="ECO:0000256" key="1">
    <source>
        <dbReference type="SAM" id="MobiDB-lite"/>
    </source>
</evidence>
<organism evidence="2 3">
    <name type="scientific">Clupea harengus</name>
    <name type="common">Atlantic herring</name>
    <dbReference type="NCBI Taxonomy" id="7950"/>
    <lineage>
        <taxon>Eukaryota</taxon>
        <taxon>Metazoa</taxon>
        <taxon>Chordata</taxon>
        <taxon>Craniata</taxon>
        <taxon>Vertebrata</taxon>
        <taxon>Euteleostomi</taxon>
        <taxon>Actinopterygii</taxon>
        <taxon>Neopterygii</taxon>
        <taxon>Teleostei</taxon>
        <taxon>Clupei</taxon>
        <taxon>Clupeiformes</taxon>
        <taxon>Clupeoidei</taxon>
        <taxon>Clupeidae</taxon>
        <taxon>Clupea</taxon>
    </lineage>
</organism>
<gene>
    <name evidence="3" type="primary">LOC122133714</name>
</gene>
<evidence type="ECO:0000313" key="3">
    <source>
        <dbReference type="RefSeq" id="XP_042566318.1"/>
    </source>
</evidence>
<dbReference type="KEGG" id="char:122133714"/>
<accession>A0A8M1KV14</accession>